<dbReference type="EMBL" id="CAXITT010004549">
    <property type="protein sequence ID" value="CAL1549119.1"/>
    <property type="molecule type" value="Genomic_DNA"/>
</dbReference>
<proteinExistence type="predicted"/>
<dbReference type="Proteomes" id="UP001497497">
    <property type="component" value="Unassembled WGS sequence"/>
</dbReference>
<organism evidence="1 2">
    <name type="scientific">Lymnaea stagnalis</name>
    <name type="common">Great pond snail</name>
    <name type="synonym">Helix stagnalis</name>
    <dbReference type="NCBI Taxonomy" id="6523"/>
    <lineage>
        <taxon>Eukaryota</taxon>
        <taxon>Metazoa</taxon>
        <taxon>Spiralia</taxon>
        <taxon>Lophotrochozoa</taxon>
        <taxon>Mollusca</taxon>
        <taxon>Gastropoda</taxon>
        <taxon>Heterobranchia</taxon>
        <taxon>Euthyneura</taxon>
        <taxon>Panpulmonata</taxon>
        <taxon>Hygrophila</taxon>
        <taxon>Lymnaeoidea</taxon>
        <taxon>Lymnaeidae</taxon>
        <taxon>Lymnaea</taxon>
    </lineage>
</organism>
<accession>A0AAV2IPP2</accession>
<gene>
    <name evidence="1" type="ORF">GSLYS_00022436001</name>
</gene>
<evidence type="ECO:0000313" key="1">
    <source>
        <dbReference type="EMBL" id="CAL1549119.1"/>
    </source>
</evidence>
<reference evidence="1 2" key="1">
    <citation type="submission" date="2024-04" db="EMBL/GenBank/DDBJ databases">
        <authorList>
            <consortium name="Genoscope - CEA"/>
            <person name="William W."/>
        </authorList>
    </citation>
    <scope>NUCLEOTIDE SEQUENCE [LARGE SCALE GENOMIC DNA]</scope>
</reference>
<comment type="caution">
    <text evidence="1">The sequence shown here is derived from an EMBL/GenBank/DDBJ whole genome shotgun (WGS) entry which is preliminary data.</text>
</comment>
<sequence length="51" mass="5875">MSQDMKAARRRWEIPISKMADKTFNPIRSVVDTMTIEPHPDKTMITLSLGE</sequence>
<dbReference type="AlphaFoldDB" id="A0AAV2IPP2"/>
<evidence type="ECO:0000313" key="2">
    <source>
        <dbReference type="Proteomes" id="UP001497497"/>
    </source>
</evidence>
<feature type="non-terminal residue" evidence="1">
    <location>
        <position position="51"/>
    </location>
</feature>
<protein>
    <submittedName>
        <fullName evidence="1">Uncharacterized protein</fullName>
    </submittedName>
</protein>
<keyword evidence="2" id="KW-1185">Reference proteome</keyword>
<name>A0AAV2IPP2_LYMST</name>